<dbReference type="PANTHER" id="PTHR43877:SF2">
    <property type="entry name" value="AMINOALKYLPHOSPHONATE N-ACETYLTRANSFERASE-RELATED"/>
    <property type="match status" value="1"/>
</dbReference>
<dbReference type="PANTHER" id="PTHR43877">
    <property type="entry name" value="AMINOALKYLPHOSPHONATE N-ACETYLTRANSFERASE-RELATED-RELATED"/>
    <property type="match status" value="1"/>
</dbReference>
<sequence>MPALTLHPAPEVAPPALHAAFVAAFADYLAGPFELPLAAWPGFLARQGIALAQSRVVRGADGAVLAFAFVAPRPAARRWRLATMGAVPAARGRGAAPALLDDLLQRARAAGLEGVELEVFERNERARRLYAGRGFEARHRLDGWRHEPAPDAAGPARPAAAEPVDLDTAAAWLARADAACPELPLQVLAPAVAGLEAPFVALQRGRAQLLASAPATGPLRIASLVDLDPRQADAQALVEALLAQHPGRAVVVPQLQREDVGGAALHRAGFAALPLHQQWMRWRP</sequence>
<dbReference type="Proteomes" id="UP000037660">
    <property type="component" value="Unassembled WGS sequence"/>
</dbReference>
<dbReference type="InterPro" id="IPR000182">
    <property type="entry name" value="GNAT_dom"/>
</dbReference>
<protein>
    <recommendedName>
        <fullName evidence="3">N-acetyltransferase domain-containing protein</fullName>
    </recommendedName>
</protein>
<keyword evidence="2" id="KW-0012">Acyltransferase</keyword>
<keyword evidence="1" id="KW-0808">Transferase</keyword>
<dbReference type="InterPro" id="IPR050832">
    <property type="entry name" value="Bact_Acetyltransf"/>
</dbReference>
<proteinExistence type="predicted"/>
<dbReference type="PROSITE" id="PS51186">
    <property type="entry name" value="GNAT"/>
    <property type="match status" value="1"/>
</dbReference>
<evidence type="ECO:0000256" key="2">
    <source>
        <dbReference type="ARBA" id="ARBA00023315"/>
    </source>
</evidence>
<dbReference type="AlphaFoldDB" id="A0A0K8NYQ7"/>
<comment type="caution">
    <text evidence="4">The sequence shown here is derived from an EMBL/GenBank/DDBJ whole genome shotgun (WGS) entry which is preliminary data.</text>
</comment>
<dbReference type="GO" id="GO:0016747">
    <property type="term" value="F:acyltransferase activity, transferring groups other than amino-acyl groups"/>
    <property type="evidence" value="ECO:0007669"/>
    <property type="project" value="InterPro"/>
</dbReference>
<accession>A0A0K8NYQ7</accession>
<keyword evidence="5" id="KW-1185">Reference proteome</keyword>
<reference evidence="4 5" key="2">
    <citation type="journal article" date="2016" name="Science">
        <title>A bacterium that degrades and assimilates poly(ethylene terephthalate).</title>
        <authorList>
            <person name="Yoshida S."/>
            <person name="Hiraga K."/>
            <person name="Takehana T."/>
            <person name="Taniguchi I."/>
            <person name="Yamaji H."/>
            <person name="Maeda Y."/>
            <person name="Toyohara K."/>
            <person name="Miyamoto K."/>
            <person name="Kimura Y."/>
            <person name="Oda K."/>
        </authorList>
    </citation>
    <scope>NUCLEOTIDE SEQUENCE [LARGE SCALE GENOMIC DNA]</scope>
    <source>
        <strain evidence="5">NBRC 110686 / TISTR 2288 / 201-F6</strain>
    </source>
</reference>
<dbReference type="OrthoDB" id="8901673at2"/>
<dbReference type="EMBL" id="BBYR01000023">
    <property type="protein sequence ID" value="GAP35434.1"/>
    <property type="molecule type" value="Genomic_DNA"/>
</dbReference>
<gene>
    <name evidence="4" type="ORF">ISF6_1207</name>
</gene>
<evidence type="ECO:0000313" key="5">
    <source>
        <dbReference type="Proteomes" id="UP000037660"/>
    </source>
</evidence>
<name>A0A0K8NYQ7_PISS1</name>
<dbReference type="SUPFAM" id="SSF55729">
    <property type="entry name" value="Acyl-CoA N-acyltransferases (Nat)"/>
    <property type="match status" value="1"/>
</dbReference>
<dbReference type="STRING" id="1547922.ISF6_1207"/>
<evidence type="ECO:0000256" key="1">
    <source>
        <dbReference type="ARBA" id="ARBA00022679"/>
    </source>
</evidence>
<dbReference type="InterPro" id="IPR016181">
    <property type="entry name" value="Acyl_CoA_acyltransferase"/>
</dbReference>
<dbReference type="RefSeq" id="WP_054019489.1">
    <property type="nucleotide sequence ID" value="NZ_BBYR01000023.1"/>
</dbReference>
<feature type="domain" description="N-acetyltransferase" evidence="3">
    <location>
        <begin position="4"/>
        <end position="160"/>
    </location>
</feature>
<dbReference type="Gene3D" id="3.40.630.30">
    <property type="match status" value="1"/>
</dbReference>
<reference evidence="5" key="1">
    <citation type="submission" date="2015-07" db="EMBL/GenBank/DDBJ databases">
        <title>Discovery of a poly(ethylene terephthalate assimilation.</title>
        <authorList>
            <person name="Yoshida S."/>
            <person name="Hiraga K."/>
            <person name="Takehana T."/>
            <person name="Taniguchi I."/>
            <person name="Yamaji H."/>
            <person name="Maeda Y."/>
            <person name="Toyohara K."/>
            <person name="Miyamoto K."/>
            <person name="Kimura Y."/>
            <person name="Oda K."/>
        </authorList>
    </citation>
    <scope>NUCLEOTIDE SEQUENCE [LARGE SCALE GENOMIC DNA]</scope>
    <source>
        <strain evidence="5">NBRC 110686 / TISTR 2288 / 201-F6</strain>
    </source>
</reference>
<evidence type="ECO:0000313" key="4">
    <source>
        <dbReference type="EMBL" id="GAP35434.1"/>
    </source>
</evidence>
<evidence type="ECO:0000259" key="3">
    <source>
        <dbReference type="PROSITE" id="PS51186"/>
    </source>
</evidence>
<organism evidence="4 5">
    <name type="scientific">Piscinibacter sakaiensis</name>
    <name type="common">Ideonella sakaiensis</name>
    <dbReference type="NCBI Taxonomy" id="1547922"/>
    <lineage>
        <taxon>Bacteria</taxon>
        <taxon>Pseudomonadati</taxon>
        <taxon>Pseudomonadota</taxon>
        <taxon>Betaproteobacteria</taxon>
        <taxon>Burkholderiales</taxon>
        <taxon>Sphaerotilaceae</taxon>
        <taxon>Piscinibacter</taxon>
    </lineage>
</organism>
<dbReference type="Pfam" id="PF00583">
    <property type="entry name" value="Acetyltransf_1"/>
    <property type="match status" value="1"/>
</dbReference>